<reference evidence="3" key="1">
    <citation type="journal article" date="2017" name="Nat. Commun.">
        <title>The North American bullfrog draft genome provides insight into hormonal regulation of long noncoding RNA.</title>
        <authorList>
            <person name="Hammond S.A."/>
            <person name="Warren R.L."/>
            <person name="Vandervalk B.P."/>
            <person name="Kucuk E."/>
            <person name="Khan H."/>
            <person name="Gibb E.A."/>
            <person name="Pandoh P."/>
            <person name="Kirk H."/>
            <person name="Zhao Y."/>
            <person name="Jones M."/>
            <person name="Mungall A.J."/>
            <person name="Coope R."/>
            <person name="Pleasance S."/>
            <person name="Moore R.A."/>
            <person name="Holt R.A."/>
            <person name="Round J.M."/>
            <person name="Ohora S."/>
            <person name="Walle B.V."/>
            <person name="Veldhoen N."/>
            <person name="Helbing C.C."/>
            <person name="Birol I."/>
        </authorList>
    </citation>
    <scope>NUCLEOTIDE SEQUENCE [LARGE SCALE GENOMIC DNA]</scope>
</reference>
<keyword evidence="1" id="KW-0472">Membrane</keyword>
<dbReference type="OrthoDB" id="10264544at2759"/>
<accession>A0A2G9S1Q6</accession>
<gene>
    <name evidence="2" type="ORF">AB205_0013790</name>
</gene>
<keyword evidence="3" id="KW-1185">Reference proteome</keyword>
<dbReference type="PROSITE" id="PS51257">
    <property type="entry name" value="PROKAR_LIPOPROTEIN"/>
    <property type="match status" value="1"/>
</dbReference>
<keyword evidence="1" id="KW-0812">Transmembrane</keyword>
<dbReference type="EMBL" id="KV929090">
    <property type="protein sequence ID" value="PIO34087.1"/>
    <property type="molecule type" value="Genomic_DNA"/>
</dbReference>
<sequence length="71" mass="8257">MGYSSRVKIKRSTIAKCTFFFFFFFFFLFLFSSCANTFFSSFMQYKDSNSPGARYAIFAVPVFCLSFLPPT</sequence>
<name>A0A2G9S1Q6_AQUCT</name>
<protein>
    <submittedName>
        <fullName evidence="2">Uncharacterized protein</fullName>
    </submittedName>
</protein>
<evidence type="ECO:0000313" key="2">
    <source>
        <dbReference type="EMBL" id="PIO34087.1"/>
    </source>
</evidence>
<evidence type="ECO:0000313" key="3">
    <source>
        <dbReference type="Proteomes" id="UP000228934"/>
    </source>
</evidence>
<organism evidence="2 3">
    <name type="scientific">Aquarana catesbeiana</name>
    <name type="common">American bullfrog</name>
    <name type="synonym">Rana catesbeiana</name>
    <dbReference type="NCBI Taxonomy" id="8400"/>
    <lineage>
        <taxon>Eukaryota</taxon>
        <taxon>Metazoa</taxon>
        <taxon>Chordata</taxon>
        <taxon>Craniata</taxon>
        <taxon>Vertebrata</taxon>
        <taxon>Euteleostomi</taxon>
        <taxon>Amphibia</taxon>
        <taxon>Batrachia</taxon>
        <taxon>Anura</taxon>
        <taxon>Neobatrachia</taxon>
        <taxon>Ranoidea</taxon>
        <taxon>Ranidae</taxon>
        <taxon>Aquarana</taxon>
    </lineage>
</organism>
<dbReference type="Proteomes" id="UP000228934">
    <property type="component" value="Unassembled WGS sequence"/>
</dbReference>
<feature type="transmembrane region" description="Helical" evidence="1">
    <location>
        <begin position="20"/>
        <end position="40"/>
    </location>
</feature>
<keyword evidence="1" id="KW-1133">Transmembrane helix</keyword>
<proteinExistence type="predicted"/>
<evidence type="ECO:0000256" key="1">
    <source>
        <dbReference type="SAM" id="Phobius"/>
    </source>
</evidence>
<dbReference type="AlphaFoldDB" id="A0A2G9S1Q6"/>
<feature type="transmembrane region" description="Helical" evidence="1">
    <location>
        <begin position="52"/>
        <end position="68"/>
    </location>
</feature>